<reference evidence="3" key="1">
    <citation type="journal article" date="2005" name="Nature">
        <title>The map-based sequence of the rice genome.</title>
        <authorList>
            <consortium name="International rice genome sequencing project (IRGSP)"/>
            <person name="Matsumoto T."/>
            <person name="Wu J."/>
            <person name="Kanamori H."/>
            <person name="Katayose Y."/>
            <person name="Fujisawa M."/>
            <person name="Namiki N."/>
            <person name="Mizuno H."/>
            <person name="Yamamoto K."/>
            <person name="Antonio B.A."/>
            <person name="Baba T."/>
            <person name="Sakata K."/>
            <person name="Nagamura Y."/>
            <person name="Aoki H."/>
            <person name="Arikawa K."/>
            <person name="Arita K."/>
            <person name="Bito T."/>
            <person name="Chiden Y."/>
            <person name="Fujitsuka N."/>
            <person name="Fukunaka R."/>
            <person name="Hamada M."/>
            <person name="Harada C."/>
            <person name="Hayashi A."/>
            <person name="Hijishita S."/>
            <person name="Honda M."/>
            <person name="Hosokawa S."/>
            <person name="Ichikawa Y."/>
            <person name="Idonuma A."/>
            <person name="Iijima M."/>
            <person name="Ikeda M."/>
            <person name="Ikeno M."/>
            <person name="Ito K."/>
            <person name="Ito S."/>
            <person name="Ito T."/>
            <person name="Ito Y."/>
            <person name="Ito Y."/>
            <person name="Iwabuchi A."/>
            <person name="Kamiya K."/>
            <person name="Karasawa W."/>
            <person name="Kurita K."/>
            <person name="Katagiri S."/>
            <person name="Kikuta A."/>
            <person name="Kobayashi H."/>
            <person name="Kobayashi N."/>
            <person name="Machita K."/>
            <person name="Maehara T."/>
            <person name="Masukawa M."/>
            <person name="Mizubayashi T."/>
            <person name="Mukai Y."/>
            <person name="Nagasaki H."/>
            <person name="Nagata Y."/>
            <person name="Naito S."/>
            <person name="Nakashima M."/>
            <person name="Nakama Y."/>
            <person name="Nakamichi Y."/>
            <person name="Nakamura M."/>
            <person name="Meguro A."/>
            <person name="Negishi M."/>
            <person name="Ohta I."/>
            <person name="Ohta T."/>
            <person name="Okamoto M."/>
            <person name="Ono N."/>
            <person name="Saji S."/>
            <person name="Sakaguchi M."/>
            <person name="Sakai K."/>
            <person name="Shibata M."/>
            <person name="Shimokawa T."/>
            <person name="Song J."/>
            <person name="Takazaki Y."/>
            <person name="Terasawa K."/>
            <person name="Tsugane M."/>
            <person name="Tsuji K."/>
            <person name="Ueda S."/>
            <person name="Waki K."/>
            <person name="Yamagata H."/>
            <person name="Yamamoto M."/>
            <person name="Yamamoto S."/>
            <person name="Yamane H."/>
            <person name="Yoshiki S."/>
            <person name="Yoshihara R."/>
            <person name="Yukawa K."/>
            <person name="Zhong H."/>
            <person name="Yano M."/>
            <person name="Yuan Q."/>
            <person name="Ouyang S."/>
            <person name="Liu J."/>
            <person name="Jones K.M."/>
            <person name="Gansberger K."/>
            <person name="Moffat K."/>
            <person name="Hill J."/>
            <person name="Bera J."/>
            <person name="Fadrosh D."/>
            <person name="Jin S."/>
            <person name="Johri S."/>
            <person name="Kim M."/>
            <person name="Overton L."/>
            <person name="Reardon M."/>
            <person name="Tsitrin T."/>
            <person name="Vuong H."/>
            <person name="Weaver B."/>
            <person name="Ciecko A."/>
            <person name="Tallon L."/>
            <person name="Jackson J."/>
            <person name="Pai G."/>
            <person name="Aken S.V."/>
            <person name="Utterback T."/>
            <person name="Reidmuller S."/>
            <person name="Feldblyum T."/>
            <person name="Hsiao J."/>
            <person name="Zismann V."/>
            <person name="Iobst S."/>
            <person name="de Vazeille A.R."/>
            <person name="Buell C.R."/>
            <person name="Ying K."/>
            <person name="Li Y."/>
            <person name="Lu T."/>
            <person name="Huang Y."/>
            <person name="Zhao Q."/>
            <person name="Feng Q."/>
            <person name="Zhang L."/>
            <person name="Zhu J."/>
            <person name="Weng Q."/>
            <person name="Mu J."/>
            <person name="Lu Y."/>
            <person name="Fan D."/>
            <person name="Liu Y."/>
            <person name="Guan J."/>
            <person name="Zhang Y."/>
            <person name="Yu S."/>
            <person name="Liu X."/>
            <person name="Zhang Y."/>
            <person name="Hong G."/>
            <person name="Han B."/>
            <person name="Choisne N."/>
            <person name="Demange N."/>
            <person name="Orjeda G."/>
            <person name="Samain S."/>
            <person name="Cattolico L."/>
            <person name="Pelletier E."/>
            <person name="Couloux A."/>
            <person name="Segurens B."/>
            <person name="Wincker P."/>
            <person name="D'Hont A."/>
            <person name="Scarpelli C."/>
            <person name="Weissenbach J."/>
            <person name="Salanoubat M."/>
            <person name="Quetier F."/>
            <person name="Yu Y."/>
            <person name="Kim H.R."/>
            <person name="Rambo T."/>
            <person name="Currie J."/>
            <person name="Collura K."/>
            <person name="Luo M."/>
            <person name="Yang T."/>
            <person name="Ammiraju J.S.S."/>
            <person name="Engler F."/>
            <person name="Soderlund C."/>
            <person name="Wing R.A."/>
            <person name="Palmer L.E."/>
            <person name="de la Bastide M."/>
            <person name="Spiegel L."/>
            <person name="Nascimento L."/>
            <person name="Zutavern T."/>
            <person name="O'Shaughnessy A."/>
            <person name="Dike S."/>
            <person name="Dedhia N."/>
            <person name="Preston R."/>
            <person name="Balija V."/>
            <person name="McCombie W.R."/>
            <person name="Chow T."/>
            <person name="Chen H."/>
            <person name="Chung M."/>
            <person name="Chen C."/>
            <person name="Shaw J."/>
            <person name="Wu H."/>
            <person name="Hsiao K."/>
            <person name="Chao Y."/>
            <person name="Chu M."/>
            <person name="Cheng C."/>
            <person name="Hour A."/>
            <person name="Lee P."/>
            <person name="Lin S."/>
            <person name="Lin Y."/>
            <person name="Liou J."/>
            <person name="Liu S."/>
            <person name="Hsing Y."/>
            <person name="Raghuvanshi S."/>
            <person name="Mohanty A."/>
            <person name="Bharti A.K."/>
            <person name="Gaur A."/>
            <person name="Gupta V."/>
            <person name="Kumar D."/>
            <person name="Ravi V."/>
            <person name="Vij S."/>
            <person name="Kapur A."/>
            <person name="Khurana P."/>
            <person name="Khurana P."/>
            <person name="Khurana J.P."/>
            <person name="Tyagi A.K."/>
            <person name="Gaikwad K."/>
            <person name="Singh A."/>
            <person name="Dalal V."/>
            <person name="Srivastava S."/>
            <person name="Dixit A."/>
            <person name="Pal A.K."/>
            <person name="Ghazi I.A."/>
            <person name="Yadav M."/>
            <person name="Pandit A."/>
            <person name="Bhargava A."/>
            <person name="Sureshbabu K."/>
            <person name="Batra K."/>
            <person name="Sharma T.R."/>
            <person name="Mohapatra T."/>
            <person name="Singh N.K."/>
            <person name="Messing J."/>
            <person name="Nelson A.B."/>
            <person name="Fuks G."/>
            <person name="Kavchok S."/>
            <person name="Keizer G."/>
            <person name="Linton E."/>
            <person name="Llaca V."/>
            <person name="Song R."/>
            <person name="Tanyolac B."/>
            <person name="Young S."/>
            <person name="Ho-Il K."/>
            <person name="Hahn J.H."/>
            <person name="Sangsakoo G."/>
            <person name="Vanavichit A."/>
            <person name="de Mattos Luiz.A.T."/>
            <person name="Zimmer P.D."/>
            <person name="Malone G."/>
            <person name="Dellagostin O."/>
            <person name="de Oliveira A.C."/>
            <person name="Bevan M."/>
            <person name="Bancroft I."/>
            <person name="Minx P."/>
            <person name="Cordum H."/>
            <person name="Wilson R."/>
            <person name="Cheng Z."/>
            <person name="Jin W."/>
            <person name="Jiang J."/>
            <person name="Leong S.A."/>
            <person name="Iwama H."/>
            <person name="Gojobori T."/>
            <person name="Itoh T."/>
            <person name="Niimura Y."/>
            <person name="Fujii Y."/>
            <person name="Habara T."/>
            <person name="Sakai H."/>
            <person name="Sato Y."/>
            <person name="Wilson G."/>
            <person name="Kumar K."/>
            <person name="McCouch S."/>
            <person name="Juretic N."/>
            <person name="Hoen D."/>
            <person name="Wright S."/>
            <person name="Bruskiewich R."/>
            <person name="Bureau T."/>
            <person name="Miyao A."/>
            <person name="Hirochika H."/>
            <person name="Nishikawa T."/>
            <person name="Kadowaki K."/>
            <person name="Sugiura M."/>
            <person name="Burr B."/>
            <person name="Sasaki T."/>
        </authorList>
    </citation>
    <scope>NUCLEOTIDE SEQUENCE [LARGE SCALE GENOMIC DNA]</scope>
    <source>
        <strain evidence="3">cv. Nipponbare</strain>
    </source>
</reference>
<organism evidence="2 3">
    <name type="scientific">Oryza sativa subsp. japonica</name>
    <name type="common">Rice</name>
    <dbReference type="NCBI Taxonomy" id="39947"/>
    <lineage>
        <taxon>Eukaryota</taxon>
        <taxon>Viridiplantae</taxon>
        <taxon>Streptophyta</taxon>
        <taxon>Embryophyta</taxon>
        <taxon>Tracheophyta</taxon>
        <taxon>Spermatophyta</taxon>
        <taxon>Magnoliopsida</taxon>
        <taxon>Liliopsida</taxon>
        <taxon>Poales</taxon>
        <taxon>Poaceae</taxon>
        <taxon>BOP clade</taxon>
        <taxon>Oryzoideae</taxon>
        <taxon>Oryzeae</taxon>
        <taxon>Oryzinae</taxon>
        <taxon>Oryza</taxon>
        <taxon>Oryza sativa</taxon>
    </lineage>
</organism>
<evidence type="ECO:0000313" key="2">
    <source>
        <dbReference type="EMBL" id="BAC98510.1"/>
    </source>
</evidence>
<dbReference type="AlphaFoldDB" id="Q6ZID6"/>
<feature type="region of interest" description="Disordered" evidence="1">
    <location>
        <begin position="1"/>
        <end position="93"/>
    </location>
</feature>
<evidence type="ECO:0000313" key="3">
    <source>
        <dbReference type="Proteomes" id="UP000000763"/>
    </source>
</evidence>
<name>Q6ZID6_ORYSJ</name>
<proteinExistence type="predicted"/>
<feature type="compositionally biased region" description="Basic and acidic residues" evidence="1">
    <location>
        <begin position="15"/>
        <end position="27"/>
    </location>
</feature>
<protein>
    <submittedName>
        <fullName evidence="2">Uncharacterized protein</fullName>
    </submittedName>
</protein>
<sequence length="114" mass="12660">MKPTGEPPIATLRARATEEVVNRKEALWRSNTNRKGEELKEEEKCTGVPKQELTSSRMEFPGKKSHPPGGEGMTIADQKESPLRSPTESPELTEGVAIIQSCSKLFTKGYMRTD</sequence>
<dbReference type="Proteomes" id="UP000000763">
    <property type="component" value="Chromosome 8"/>
</dbReference>
<accession>Q6ZID6</accession>
<evidence type="ECO:0000256" key="1">
    <source>
        <dbReference type="SAM" id="MobiDB-lite"/>
    </source>
</evidence>
<dbReference type="EMBL" id="AP004013">
    <property type="protein sequence ID" value="BAC98510.1"/>
    <property type="molecule type" value="Genomic_DNA"/>
</dbReference>
<feature type="compositionally biased region" description="Basic and acidic residues" evidence="1">
    <location>
        <begin position="34"/>
        <end position="45"/>
    </location>
</feature>
<gene>
    <name evidence="2" type="primary">OJ1575_B01.11</name>
</gene>
<reference evidence="3" key="2">
    <citation type="journal article" date="2008" name="Nucleic Acids Res.">
        <title>The rice annotation project database (RAP-DB): 2008 update.</title>
        <authorList>
            <consortium name="The rice annotation project (RAP)"/>
        </authorList>
    </citation>
    <scope>GENOME REANNOTATION</scope>
    <source>
        <strain evidence="3">cv. Nipponbare</strain>
    </source>
</reference>